<sequence>MAATAISLHFRTKHRRRRPITSPSFLHFFSSSTPSSDSTNSVDDQNTLSPPPPPPPPQSQSSFSSYFSDVKARLKQQQTPSKTASPEEIRKNLAEFSRRYAAPPPANNSSQQQPISFQELYKRRSENSTIEASNKGGGGGAVRRPAFDAIRESLRQLNSKKASNNADQVRNNNDPMSLQRYRDMLNMRPVDPNNGRDSTVVIGGTDKQLPVSVFGKELREKKENESVPMRTEFTRRYGYDELGVKLRKLRPEGKKGEWFSLGELNERLMKLRELEEKEMELKMAGVPITDLRRSLMTLHMVDEEKTKKQMSQRLDVLGQLGGSPNFLLSPPKEHLVEKYFHPDHMSSSEKMKLELQKVRDEFKMSESDCGSARVQVAQLTTKIKHLSTALHKKDKHSRKGLQAMVQRRKKLLKYLRTTDWDSYCLVLSKLGLRDNPDFKILTYPRKST</sequence>
<evidence type="ECO:0000313" key="1">
    <source>
        <dbReference type="EMBL" id="KAH7851126.1"/>
    </source>
</evidence>
<proteinExistence type="predicted"/>
<reference evidence="1 2" key="1">
    <citation type="journal article" date="2021" name="Hortic Res">
        <title>High-quality reference genome and annotation aids understanding of berry development for evergreen blueberry (Vaccinium darrowii).</title>
        <authorList>
            <person name="Yu J."/>
            <person name="Hulse-Kemp A.M."/>
            <person name="Babiker E."/>
            <person name="Staton M."/>
        </authorList>
    </citation>
    <scope>NUCLEOTIDE SEQUENCE [LARGE SCALE GENOMIC DNA]</scope>
    <source>
        <strain evidence="2">cv. NJ 8807/NJ 8810</strain>
        <tissue evidence="1">Young leaf</tissue>
    </source>
</reference>
<dbReference type="EMBL" id="CM037158">
    <property type="protein sequence ID" value="KAH7851126.1"/>
    <property type="molecule type" value="Genomic_DNA"/>
</dbReference>
<accession>A0ACB7YC75</accession>
<comment type="caution">
    <text evidence="1">The sequence shown here is derived from an EMBL/GenBank/DDBJ whole genome shotgun (WGS) entry which is preliminary data.</text>
</comment>
<gene>
    <name evidence="1" type="ORF">Vadar_007647</name>
</gene>
<evidence type="ECO:0000313" key="2">
    <source>
        <dbReference type="Proteomes" id="UP000828048"/>
    </source>
</evidence>
<keyword evidence="2" id="KW-1185">Reference proteome</keyword>
<protein>
    <submittedName>
        <fullName evidence="1">Uncharacterized protein</fullName>
    </submittedName>
</protein>
<organism evidence="1 2">
    <name type="scientific">Vaccinium darrowii</name>
    <dbReference type="NCBI Taxonomy" id="229202"/>
    <lineage>
        <taxon>Eukaryota</taxon>
        <taxon>Viridiplantae</taxon>
        <taxon>Streptophyta</taxon>
        <taxon>Embryophyta</taxon>
        <taxon>Tracheophyta</taxon>
        <taxon>Spermatophyta</taxon>
        <taxon>Magnoliopsida</taxon>
        <taxon>eudicotyledons</taxon>
        <taxon>Gunneridae</taxon>
        <taxon>Pentapetalae</taxon>
        <taxon>asterids</taxon>
        <taxon>Ericales</taxon>
        <taxon>Ericaceae</taxon>
        <taxon>Vaccinioideae</taxon>
        <taxon>Vaccinieae</taxon>
        <taxon>Vaccinium</taxon>
    </lineage>
</organism>
<dbReference type="Proteomes" id="UP000828048">
    <property type="component" value="Chromosome 8"/>
</dbReference>
<name>A0ACB7YC75_9ERIC</name>